<feature type="binding site" evidence="6">
    <location>
        <position position="262"/>
    </location>
    <ligand>
        <name>substrate</name>
    </ligand>
</feature>
<feature type="chain" id="PRO_5044942795" description="Arginine biosynthesis bifunctional protein ArgJ alpha chain" evidence="6">
    <location>
        <begin position="1"/>
        <end position="181"/>
    </location>
</feature>
<sequence length="386" mass="38372">MSVTTPKGFRAAGIAARIKANGNPDLALVVNDGPDQAAAGVFTRNKVKAAPVLWSQQVLTTGRLRAVVLNSGGANACTGPQGFQTAHATAEKAAEVLGCGAIEVAVCSTGLIGAQLPRDAVLAGVGTAAGELAATPEAGLAAATAIMTTDTVAKQAAHTDAAGWSVGGLTKGAGMIAPSMATMLSVLTTDAVLDPAALEPALRAAVRVSFDRLDVDGSMSTNDTVLLLASGASGVSADPEAFTAALTAVCKDLAQQMQADAEGVTKRIAVRVSGAASEDDAVTVARTVARDSLVKTAMFGSDANWGRIAAAVGYSDAAVDPGTLDVTINGVLLCTGGVAAGGRTDADLSGKEIVIEIALGLGDGAAEILTTDLSHAYVEENSAYPS</sequence>
<dbReference type="InterPro" id="IPR016117">
    <property type="entry name" value="ArgJ-like_dom_sf"/>
</dbReference>
<dbReference type="EMBL" id="JAAXLA010000084">
    <property type="protein sequence ID" value="NMI01413.1"/>
    <property type="molecule type" value="Genomic_DNA"/>
</dbReference>
<gene>
    <name evidence="6 7" type="primary">argJ</name>
    <name evidence="7" type="ORF">HF526_29570</name>
</gene>
<comment type="pathway">
    <text evidence="6">Amino-acid biosynthesis; L-arginine biosynthesis; L-ornithine and N-acetyl-L-glutamate from L-glutamate and N(2)-acetyl-L-ornithine (cyclic): step 1/1.</text>
</comment>
<feature type="site" description="Involved in the stabilization of negative charge on the oxyanion by the formation of the oxyanion hole" evidence="6">
    <location>
        <position position="109"/>
    </location>
</feature>
<reference evidence="7 8" key="1">
    <citation type="submission" date="2020-04" db="EMBL/GenBank/DDBJ databases">
        <authorList>
            <person name="Klaysubun C."/>
            <person name="Duangmal K."/>
            <person name="Lipun K."/>
        </authorList>
    </citation>
    <scope>NUCLEOTIDE SEQUENCE [LARGE SCALE GENOMIC DNA]</scope>
    <source>
        <strain evidence="7 8">K10HN5</strain>
    </source>
</reference>
<evidence type="ECO:0000256" key="3">
    <source>
        <dbReference type="ARBA" id="ARBA00022679"/>
    </source>
</evidence>
<accession>A0ABX1SLH6</accession>
<comment type="function">
    <text evidence="6">Catalyzes two activities which are involved in the cyclic version of arginine biosynthesis: the synthesis of N-acetylglutamate from glutamate and acetyl-CoA as the acetyl donor, and of ornithine by transacetylation between N(2)-acetylornithine and glutamate.</text>
</comment>
<keyword evidence="5 6" id="KW-0012">Acyltransferase</keyword>
<feature type="site" description="Involved in the stabilization of negative charge on the oxyanion by the formation of the oxyanion hole" evidence="6">
    <location>
        <position position="110"/>
    </location>
</feature>
<dbReference type="EC" id="2.3.1.35" evidence="6"/>
<evidence type="ECO:0000256" key="4">
    <source>
        <dbReference type="ARBA" id="ARBA00022813"/>
    </source>
</evidence>
<dbReference type="Gene3D" id="3.60.70.12">
    <property type="entry name" value="L-amino peptidase D-ALA esterase/amidase"/>
    <property type="match status" value="1"/>
</dbReference>
<dbReference type="EC" id="2.3.1.1" evidence="6"/>
<keyword evidence="4 6" id="KW-0068">Autocatalytic cleavage</keyword>
<dbReference type="HAMAP" id="MF_01106">
    <property type="entry name" value="ArgJ"/>
    <property type="match status" value="1"/>
</dbReference>
<organism evidence="7 8">
    <name type="scientific">Pseudonocardia acidicola</name>
    <dbReference type="NCBI Taxonomy" id="2724939"/>
    <lineage>
        <taxon>Bacteria</taxon>
        <taxon>Bacillati</taxon>
        <taxon>Actinomycetota</taxon>
        <taxon>Actinomycetes</taxon>
        <taxon>Pseudonocardiales</taxon>
        <taxon>Pseudonocardiaceae</taxon>
        <taxon>Pseudonocardia</taxon>
    </lineage>
</organism>
<keyword evidence="6" id="KW-0963">Cytoplasm</keyword>
<dbReference type="PANTHER" id="PTHR23100:SF0">
    <property type="entry name" value="ARGININE BIOSYNTHESIS BIFUNCTIONAL PROTEIN ARGJ, MITOCHONDRIAL"/>
    <property type="match status" value="1"/>
</dbReference>
<dbReference type="SUPFAM" id="SSF56266">
    <property type="entry name" value="DmpA/ArgJ-like"/>
    <property type="match status" value="1"/>
</dbReference>
<keyword evidence="6" id="KW-0028">Amino-acid biosynthesis</keyword>
<dbReference type="RefSeq" id="WP_169384876.1">
    <property type="nucleotide sequence ID" value="NZ_JAAXLA010000084.1"/>
</dbReference>
<evidence type="ECO:0000256" key="6">
    <source>
        <dbReference type="HAMAP-Rule" id="MF_01106"/>
    </source>
</evidence>
<evidence type="ECO:0000256" key="2">
    <source>
        <dbReference type="ARBA" id="ARBA00011475"/>
    </source>
</evidence>
<comment type="subcellular location">
    <subcellularLocation>
        <location evidence="6">Cytoplasm</location>
    </subcellularLocation>
</comment>
<dbReference type="NCBIfam" id="TIGR00120">
    <property type="entry name" value="ArgJ"/>
    <property type="match status" value="1"/>
</dbReference>
<dbReference type="PANTHER" id="PTHR23100">
    <property type="entry name" value="ARGININE BIOSYNTHESIS BIFUNCTIONAL PROTEIN ARGJ"/>
    <property type="match status" value="1"/>
</dbReference>
<dbReference type="NCBIfam" id="NF003802">
    <property type="entry name" value="PRK05388.1"/>
    <property type="match status" value="1"/>
</dbReference>
<feature type="binding site" evidence="6">
    <location>
        <position position="386"/>
    </location>
    <ligand>
        <name>substrate</name>
    </ligand>
</feature>
<dbReference type="Proteomes" id="UP000820669">
    <property type="component" value="Unassembled WGS sequence"/>
</dbReference>
<comment type="similarity">
    <text evidence="1 6">Belongs to the ArgJ family.</text>
</comment>
<dbReference type="CDD" id="cd02152">
    <property type="entry name" value="OAT"/>
    <property type="match status" value="1"/>
</dbReference>
<comment type="catalytic activity">
    <reaction evidence="6">
        <text>L-glutamate + acetyl-CoA = N-acetyl-L-glutamate + CoA + H(+)</text>
        <dbReference type="Rhea" id="RHEA:24292"/>
        <dbReference type="ChEBI" id="CHEBI:15378"/>
        <dbReference type="ChEBI" id="CHEBI:29985"/>
        <dbReference type="ChEBI" id="CHEBI:44337"/>
        <dbReference type="ChEBI" id="CHEBI:57287"/>
        <dbReference type="ChEBI" id="CHEBI:57288"/>
        <dbReference type="EC" id="2.3.1.1"/>
    </reaction>
</comment>
<feature type="binding site" evidence="6">
    <location>
        <position position="381"/>
    </location>
    <ligand>
        <name>substrate</name>
    </ligand>
</feature>
<feature type="chain" id="PRO_5044942794" description="Arginine biosynthesis bifunctional protein ArgJ beta chain" evidence="6">
    <location>
        <begin position="182"/>
        <end position="386"/>
    </location>
</feature>
<evidence type="ECO:0000313" key="7">
    <source>
        <dbReference type="EMBL" id="NMI01413.1"/>
    </source>
</evidence>
<dbReference type="InterPro" id="IPR042195">
    <property type="entry name" value="ArgJ_beta_C"/>
</dbReference>
<evidence type="ECO:0000256" key="1">
    <source>
        <dbReference type="ARBA" id="ARBA00006774"/>
    </source>
</evidence>
<dbReference type="GO" id="GO:0004358">
    <property type="term" value="F:L-glutamate N-acetyltransferase activity, acting on acetyl-L-ornithine as donor"/>
    <property type="evidence" value="ECO:0007669"/>
    <property type="project" value="UniProtKB-EC"/>
</dbReference>
<keyword evidence="6" id="KW-0511">Multifunctional enzyme</keyword>
<name>A0ABX1SLH6_9PSEU</name>
<dbReference type="Pfam" id="PF01960">
    <property type="entry name" value="ArgJ"/>
    <property type="match status" value="1"/>
</dbReference>
<dbReference type="Gene3D" id="3.10.20.340">
    <property type="entry name" value="ArgJ beta chain, C-terminal domain"/>
    <property type="match status" value="1"/>
</dbReference>
<feature type="binding site" evidence="6">
    <location>
        <position position="171"/>
    </location>
    <ligand>
        <name>substrate</name>
    </ligand>
</feature>
<feature type="site" description="Cleavage; by autolysis" evidence="6">
    <location>
        <begin position="181"/>
        <end position="182"/>
    </location>
</feature>
<comment type="catalytic activity">
    <reaction evidence="6">
        <text>N(2)-acetyl-L-ornithine + L-glutamate = N-acetyl-L-glutamate + L-ornithine</text>
        <dbReference type="Rhea" id="RHEA:15349"/>
        <dbReference type="ChEBI" id="CHEBI:29985"/>
        <dbReference type="ChEBI" id="CHEBI:44337"/>
        <dbReference type="ChEBI" id="CHEBI:46911"/>
        <dbReference type="ChEBI" id="CHEBI:57805"/>
        <dbReference type="EC" id="2.3.1.35"/>
    </reaction>
</comment>
<feature type="binding site" evidence="6">
    <location>
        <position position="182"/>
    </location>
    <ligand>
        <name>substrate</name>
    </ligand>
</feature>
<protein>
    <recommendedName>
        <fullName evidence="6">Arginine biosynthesis bifunctional protein ArgJ</fullName>
    </recommendedName>
    <domain>
        <recommendedName>
            <fullName evidence="6">Glutamate N-acetyltransferase</fullName>
            <ecNumber evidence="6">2.3.1.35</ecNumber>
        </recommendedName>
        <alternativeName>
            <fullName evidence="6">Ornithine acetyltransferase</fullName>
            <shortName evidence="6">OATase</shortName>
        </alternativeName>
        <alternativeName>
            <fullName evidence="6">Ornithine transacetylase</fullName>
        </alternativeName>
    </domain>
    <domain>
        <recommendedName>
            <fullName evidence="6">Amino-acid acetyltransferase</fullName>
            <ecNumber evidence="6">2.3.1.1</ecNumber>
        </recommendedName>
        <alternativeName>
            <fullName evidence="6">N-acetylglutamate synthase</fullName>
            <shortName evidence="6">AGSase</shortName>
        </alternativeName>
    </domain>
    <component>
        <recommendedName>
            <fullName evidence="6">Arginine biosynthesis bifunctional protein ArgJ alpha chain</fullName>
        </recommendedName>
    </component>
    <component>
        <recommendedName>
            <fullName evidence="6">Arginine biosynthesis bifunctional protein ArgJ beta chain</fullName>
        </recommendedName>
    </component>
</protein>
<dbReference type="InterPro" id="IPR002813">
    <property type="entry name" value="Arg_biosynth_ArgJ"/>
</dbReference>
<feature type="binding site" evidence="6">
    <location>
        <position position="148"/>
    </location>
    <ligand>
        <name>substrate</name>
    </ligand>
</feature>
<keyword evidence="8" id="KW-1185">Reference proteome</keyword>
<keyword evidence="3 6" id="KW-0808">Transferase</keyword>
<keyword evidence="6" id="KW-0055">Arginine biosynthesis</keyword>
<proteinExistence type="inferred from homology"/>
<feature type="active site" description="Nucleophile" evidence="6">
    <location>
        <position position="182"/>
    </location>
</feature>
<comment type="pathway">
    <text evidence="6">Amino-acid biosynthesis; L-arginine biosynthesis; N(2)-acetyl-L-ornithine from L-glutamate: step 1/4.</text>
</comment>
<comment type="caution">
    <text evidence="7">The sequence shown here is derived from an EMBL/GenBank/DDBJ whole genome shotgun (WGS) entry which is preliminary data.</text>
</comment>
<evidence type="ECO:0000256" key="5">
    <source>
        <dbReference type="ARBA" id="ARBA00023315"/>
    </source>
</evidence>
<comment type="subunit">
    <text evidence="2 6">Heterotetramer of two alpha and two beta chains.</text>
</comment>
<evidence type="ECO:0000313" key="8">
    <source>
        <dbReference type="Proteomes" id="UP000820669"/>
    </source>
</evidence>